<proteinExistence type="predicted"/>
<comment type="caution">
    <text evidence="1">The sequence shown here is derived from an EMBL/GenBank/DDBJ whole genome shotgun (WGS) entry which is preliminary data.</text>
</comment>
<gene>
    <name evidence="1" type="ORF">GCM10007907_12600</name>
</gene>
<accession>A0ABQ5YBZ3</accession>
<organism evidence="1 2">
    <name type="scientific">Chitinimonas prasina</name>
    <dbReference type="NCBI Taxonomy" id="1434937"/>
    <lineage>
        <taxon>Bacteria</taxon>
        <taxon>Pseudomonadati</taxon>
        <taxon>Pseudomonadota</taxon>
        <taxon>Betaproteobacteria</taxon>
        <taxon>Neisseriales</taxon>
        <taxon>Chitinibacteraceae</taxon>
        <taxon>Chitinimonas</taxon>
    </lineage>
</organism>
<dbReference type="Proteomes" id="UP001156706">
    <property type="component" value="Unassembled WGS sequence"/>
</dbReference>
<dbReference type="EMBL" id="BSOG01000001">
    <property type="protein sequence ID" value="GLR12470.1"/>
    <property type="molecule type" value="Genomic_DNA"/>
</dbReference>
<protein>
    <submittedName>
        <fullName evidence="1">Uncharacterized protein</fullName>
    </submittedName>
</protein>
<reference evidence="2" key="1">
    <citation type="journal article" date="2019" name="Int. J. Syst. Evol. Microbiol.">
        <title>The Global Catalogue of Microorganisms (GCM) 10K type strain sequencing project: providing services to taxonomists for standard genome sequencing and annotation.</title>
        <authorList>
            <consortium name="The Broad Institute Genomics Platform"/>
            <consortium name="The Broad Institute Genome Sequencing Center for Infectious Disease"/>
            <person name="Wu L."/>
            <person name="Ma J."/>
        </authorList>
    </citation>
    <scope>NUCLEOTIDE SEQUENCE [LARGE SCALE GENOMIC DNA]</scope>
    <source>
        <strain evidence="2">NBRC 110044</strain>
    </source>
</reference>
<evidence type="ECO:0000313" key="2">
    <source>
        <dbReference type="Proteomes" id="UP001156706"/>
    </source>
</evidence>
<dbReference type="RefSeq" id="WP_284195590.1">
    <property type="nucleotide sequence ID" value="NZ_BSOG01000001.1"/>
</dbReference>
<sequence>MKLKMSKVEWQAKLAEVLPLYEAGTYTASEFFWFALPLFDGGVNDKDFWEVLPQDVKDYFVAQLGRVVEANDSVGLALLERLSAVRRVAML</sequence>
<keyword evidence="2" id="KW-1185">Reference proteome</keyword>
<evidence type="ECO:0000313" key="1">
    <source>
        <dbReference type="EMBL" id="GLR12470.1"/>
    </source>
</evidence>
<name>A0ABQ5YBZ3_9NEIS</name>